<dbReference type="SUPFAM" id="SSF54826">
    <property type="entry name" value="Enolase N-terminal domain-like"/>
    <property type="match status" value="1"/>
</dbReference>
<dbReference type="EMBL" id="BSPC01000015">
    <property type="protein sequence ID" value="GLS18719.1"/>
    <property type="molecule type" value="Genomic_DNA"/>
</dbReference>
<dbReference type="Pfam" id="PF13378">
    <property type="entry name" value="MR_MLE_C"/>
    <property type="match status" value="1"/>
</dbReference>
<comment type="cofactor">
    <cofactor evidence="1">
        <name>Mg(2+)</name>
        <dbReference type="ChEBI" id="CHEBI:18420"/>
    </cofactor>
</comment>
<sequence length="397" mass="45515">MKITGVKIRRVHGTMATKGMFWEERLVRPIDIYPEYRDQGPFEGGEQVDGSHLKLVQDFVEIHTDEGVTGTAGPIWQDCSHLILTQLKSIIMGKDPLAIELLWDQMHRLQVHGRQGIPMVAISAIDCALWDLKGKAFNQPLWRILGGPTRESIPAYASMLGYAVLDLGKVRERALEYKEKGYKAQKWFIRHGPMAGHEGLRQNVALVRTLRETLGDDYDIMIDCWQSLNLDYAVDFCSRIEEFRPRWVEECFMPDRIDSHVKLKAKTSIPLSGAEHEYTRWGFKRFIEKDALDIYQPDIYWCGGLSETLKIAAYATVHDLITIPHGHSTPIGIHFSVTQSPIHTPYQEFLVKWNAINMHFLMNPLWPVKGDIHLPHAPGVDMDLDPAKIEREEEVRL</sequence>
<gene>
    <name evidence="5" type="ORF">GCM10007874_17360</name>
</gene>
<dbReference type="InterPro" id="IPR013341">
    <property type="entry name" value="Mandelate_racemase_N_dom"/>
</dbReference>
<dbReference type="Proteomes" id="UP001156882">
    <property type="component" value="Unassembled WGS sequence"/>
</dbReference>
<dbReference type="SMART" id="SM00922">
    <property type="entry name" value="MR_MLE"/>
    <property type="match status" value="1"/>
</dbReference>
<keyword evidence="6" id="KW-1185">Reference proteome</keyword>
<dbReference type="InterPro" id="IPR029017">
    <property type="entry name" value="Enolase-like_N"/>
</dbReference>
<dbReference type="SFLD" id="SFLDG00179">
    <property type="entry name" value="mandelate_racemase"/>
    <property type="match status" value="1"/>
</dbReference>
<keyword evidence="2" id="KW-0479">Metal-binding</keyword>
<dbReference type="PANTHER" id="PTHR13794:SF58">
    <property type="entry name" value="MITOCHONDRIAL ENOLASE SUPERFAMILY MEMBER 1"/>
    <property type="match status" value="1"/>
</dbReference>
<comment type="caution">
    <text evidence="5">The sequence shown here is derived from an EMBL/GenBank/DDBJ whole genome shotgun (WGS) entry which is preliminary data.</text>
</comment>
<accession>A0ABQ6CJ23</accession>
<evidence type="ECO:0000256" key="1">
    <source>
        <dbReference type="ARBA" id="ARBA00001946"/>
    </source>
</evidence>
<organism evidence="5 6">
    <name type="scientific">Labrys miyagiensis</name>
    <dbReference type="NCBI Taxonomy" id="346912"/>
    <lineage>
        <taxon>Bacteria</taxon>
        <taxon>Pseudomonadati</taxon>
        <taxon>Pseudomonadota</taxon>
        <taxon>Alphaproteobacteria</taxon>
        <taxon>Hyphomicrobiales</taxon>
        <taxon>Xanthobacteraceae</taxon>
        <taxon>Labrys</taxon>
    </lineage>
</organism>
<dbReference type="InterPro" id="IPR046945">
    <property type="entry name" value="RHMD-like"/>
</dbReference>
<dbReference type="InterPro" id="IPR036849">
    <property type="entry name" value="Enolase-like_C_sf"/>
</dbReference>
<dbReference type="SUPFAM" id="SSF51604">
    <property type="entry name" value="Enolase C-terminal domain-like"/>
    <property type="match status" value="1"/>
</dbReference>
<evidence type="ECO:0000313" key="5">
    <source>
        <dbReference type="EMBL" id="GLS18719.1"/>
    </source>
</evidence>
<dbReference type="Gene3D" id="3.30.390.10">
    <property type="entry name" value="Enolase-like, N-terminal domain"/>
    <property type="match status" value="1"/>
</dbReference>
<evidence type="ECO:0000259" key="4">
    <source>
        <dbReference type="SMART" id="SM00922"/>
    </source>
</evidence>
<keyword evidence="3" id="KW-0460">Magnesium</keyword>
<dbReference type="RefSeq" id="WP_284311593.1">
    <property type="nucleotide sequence ID" value="NZ_BSPC01000015.1"/>
</dbReference>
<feature type="domain" description="Mandelate racemase/muconate lactonizing enzyme C-terminal" evidence="4">
    <location>
        <begin position="167"/>
        <end position="270"/>
    </location>
</feature>
<dbReference type="PANTHER" id="PTHR13794">
    <property type="entry name" value="ENOLASE SUPERFAMILY, MANDELATE RACEMASE"/>
    <property type="match status" value="1"/>
</dbReference>
<name>A0ABQ6CJ23_9HYPH</name>
<dbReference type="SFLD" id="SFLDS00001">
    <property type="entry name" value="Enolase"/>
    <property type="match status" value="1"/>
</dbReference>
<dbReference type="InterPro" id="IPR029065">
    <property type="entry name" value="Enolase_C-like"/>
</dbReference>
<protein>
    <submittedName>
        <fullName evidence="5">L-rhamnonate dehydratase</fullName>
    </submittedName>
</protein>
<proteinExistence type="predicted"/>
<evidence type="ECO:0000256" key="3">
    <source>
        <dbReference type="ARBA" id="ARBA00022842"/>
    </source>
</evidence>
<dbReference type="InterPro" id="IPR013342">
    <property type="entry name" value="Mandelate_racemase_C"/>
</dbReference>
<reference evidence="6" key="1">
    <citation type="journal article" date="2019" name="Int. J. Syst. Evol. Microbiol.">
        <title>The Global Catalogue of Microorganisms (GCM) 10K type strain sequencing project: providing services to taxonomists for standard genome sequencing and annotation.</title>
        <authorList>
            <consortium name="The Broad Institute Genomics Platform"/>
            <consortium name="The Broad Institute Genome Sequencing Center for Infectious Disease"/>
            <person name="Wu L."/>
            <person name="Ma J."/>
        </authorList>
    </citation>
    <scope>NUCLEOTIDE SEQUENCE [LARGE SCALE GENOMIC DNA]</scope>
    <source>
        <strain evidence="6">NBRC 101365</strain>
    </source>
</reference>
<dbReference type="Pfam" id="PF02746">
    <property type="entry name" value="MR_MLE_N"/>
    <property type="match status" value="1"/>
</dbReference>
<dbReference type="Gene3D" id="3.20.20.120">
    <property type="entry name" value="Enolase-like C-terminal domain"/>
    <property type="match status" value="1"/>
</dbReference>
<evidence type="ECO:0000256" key="2">
    <source>
        <dbReference type="ARBA" id="ARBA00022723"/>
    </source>
</evidence>
<evidence type="ECO:0000313" key="6">
    <source>
        <dbReference type="Proteomes" id="UP001156882"/>
    </source>
</evidence>